<dbReference type="RefSeq" id="XP_027195771.1">
    <property type="nucleotide sequence ID" value="XM_027339970.1"/>
</dbReference>
<dbReference type="EC" id="3.4.19.9" evidence="3 8"/>
<evidence type="ECO:0000256" key="2">
    <source>
        <dbReference type="ARBA" id="ARBA00011083"/>
    </source>
</evidence>
<evidence type="ECO:0000256" key="1">
    <source>
        <dbReference type="ARBA" id="ARBA00004239"/>
    </source>
</evidence>
<dbReference type="FunCoup" id="A0A6P6XSD9">
    <property type="interactions" value="208"/>
</dbReference>
<name>A0A6P6XSD9_DERPT</name>
<dbReference type="SUPFAM" id="SSF52317">
    <property type="entry name" value="Class I glutamine amidotransferase-like"/>
    <property type="match status" value="1"/>
</dbReference>
<dbReference type="PANTHER" id="PTHR11315">
    <property type="entry name" value="PROTEASE FAMILY C26 GAMMA-GLUTAMYL HYDROLASE"/>
    <property type="match status" value="1"/>
</dbReference>
<keyword evidence="9" id="KW-0472">Membrane</keyword>
<dbReference type="InterPro" id="IPR029062">
    <property type="entry name" value="Class_I_gatase-like"/>
</dbReference>
<evidence type="ECO:0000313" key="12">
    <source>
        <dbReference type="RefSeq" id="XP_027195771.1"/>
    </source>
</evidence>
<dbReference type="GO" id="GO:0005773">
    <property type="term" value="C:vacuole"/>
    <property type="evidence" value="ECO:0007669"/>
    <property type="project" value="TreeGrafter"/>
</dbReference>
<feature type="active site" description="Nucleophile" evidence="7 8">
    <location>
        <position position="129"/>
    </location>
</feature>
<dbReference type="OrthoDB" id="64220at2759"/>
<feature type="active site" description="Proton donor" evidence="7">
    <location>
        <position position="248"/>
    </location>
</feature>
<evidence type="ECO:0000256" key="6">
    <source>
        <dbReference type="ARBA" id="ARBA00022801"/>
    </source>
</evidence>
<keyword evidence="9" id="KW-1133">Transmembrane helix</keyword>
<gene>
    <name evidence="12" type="primary">LOC113790317</name>
</gene>
<evidence type="ECO:0000256" key="7">
    <source>
        <dbReference type="PIRSR" id="PIRSR615527-1"/>
    </source>
</evidence>
<evidence type="ECO:0000256" key="4">
    <source>
        <dbReference type="ARBA" id="ARBA00022525"/>
    </source>
</evidence>
<keyword evidence="9" id="KW-0812">Transmembrane</keyword>
<dbReference type="InterPro" id="IPR015527">
    <property type="entry name" value="Pept_C26_g-glut_hydrolase"/>
</dbReference>
<evidence type="ECO:0000256" key="9">
    <source>
        <dbReference type="SAM" id="Phobius"/>
    </source>
</evidence>
<dbReference type="GO" id="GO:0034722">
    <property type="term" value="F:gamma-glutamyl-peptidase activity"/>
    <property type="evidence" value="ECO:0007669"/>
    <property type="project" value="UniProtKB-UniRule"/>
</dbReference>
<dbReference type="GO" id="GO:0005576">
    <property type="term" value="C:extracellular region"/>
    <property type="evidence" value="ECO:0007669"/>
    <property type="project" value="UniProtKB-SubCell"/>
</dbReference>
<proteinExistence type="inferred from homology"/>
<feature type="active site" evidence="8">
    <location>
        <position position="248"/>
    </location>
</feature>
<comment type="subcellular location">
    <subcellularLocation>
        <location evidence="1">Secreted</location>
        <location evidence="1">Extracellular space</location>
    </subcellularLocation>
</comment>
<evidence type="ECO:0000256" key="5">
    <source>
        <dbReference type="ARBA" id="ARBA00022729"/>
    </source>
</evidence>
<evidence type="ECO:0000256" key="3">
    <source>
        <dbReference type="ARBA" id="ARBA00012886"/>
    </source>
</evidence>
<dbReference type="Pfam" id="PF07722">
    <property type="entry name" value="Peptidase_C26"/>
    <property type="match status" value="1"/>
</dbReference>
<dbReference type="InterPro" id="IPR011697">
    <property type="entry name" value="Peptidase_C26"/>
</dbReference>
<dbReference type="PANTHER" id="PTHR11315:SF0">
    <property type="entry name" value="FOLATE GAMMA-GLUTAMYL HYDROLASE"/>
    <property type="match status" value="1"/>
</dbReference>
<keyword evidence="11" id="KW-1185">Reference proteome</keyword>
<keyword evidence="4" id="KW-0964">Secreted</keyword>
<dbReference type="OMA" id="CHEDIDH"/>
<organism evidence="11 12">
    <name type="scientific">Dermatophagoides pteronyssinus</name>
    <name type="common">European house dust mite</name>
    <dbReference type="NCBI Taxonomy" id="6956"/>
    <lineage>
        <taxon>Eukaryota</taxon>
        <taxon>Metazoa</taxon>
        <taxon>Ecdysozoa</taxon>
        <taxon>Arthropoda</taxon>
        <taxon>Chelicerata</taxon>
        <taxon>Arachnida</taxon>
        <taxon>Acari</taxon>
        <taxon>Acariformes</taxon>
        <taxon>Sarcoptiformes</taxon>
        <taxon>Astigmata</taxon>
        <taxon>Psoroptidia</taxon>
        <taxon>Analgoidea</taxon>
        <taxon>Pyroglyphidae</taxon>
        <taxon>Dermatophagoidinae</taxon>
        <taxon>Dermatophagoides</taxon>
    </lineage>
</organism>
<feature type="chain" id="PRO_5028327865" description="folate gamma-glutamyl hydrolase" evidence="10">
    <location>
        <begin position="19"/>
        <end position="367"/>
    </location>
</feature>
<dbReference type="KEGG" id="dpte:113790317"/>
<keyword evidence="6 8" id="KW-0378">Hydrolase</keyword>
<sequence>MIIIQTILINFFIIIVTCYDNDIDEKFPIKNDRVVIGVLAQYPYQDEHQFIVASYVKFLESSGARVVPVFCGRKSDYYETLLPKLNGILLPGGGSPLDKGPYAETVDLIIETSKKFYDEGKYFPIWATCLSFEKLIVHFLNGDLQWKSMCHAQNIALNLEIEKSVIDNPKSVRMFRDMDLMMPNIFDILQNNNVTPNYHRVCLELDEWNKHQELKENFQIIGHNLYKNYTFVSMIEHKKYPIYASIWHPEKIPYEFVINEHMGNFNHYLKAIMVSQYFGNFFVNEARRSCGKFDNKLDESQHLIYNYNEYRKYTGNDGKSSYEETFIFPTNVNNGSSSLSTLTKGSILVRIIFIIIQFFIYFNLKFV</sequence>
<evidence type="ECO:0000256" key="10">
    <source>
        <dbReference type="SAM" id="SignalP"/>
    </source>
</evidence>
<evidence type="ECO:0000313" key="11">
    <source>
        <dbReference type="Proteomes" id="UP000515146"/>
    </source>
</evidence>
<dbReference type="Gene3D" id="3.40.50.880">
    <property type="match status" value="1"/>
</dbReference>
<dbReference type="PROSITE" id="PS51273">
    <property type="entry name" value="GATASE_TYPE_1"/>
    <property type="match status" value="1"/>
</dbReference>
<dbReference type="Proteomes" id="UP000515146">
    <property type="component" value="Unplaced"/>
</dbReference>
<protein>
    <recommendedName>
        <fullName evidence="3 8">folate gamma-glutamyl hydrolase</fullName>
        <ecNumber evidence="3 8">3.4.19.9</ecNumber>
    </recommendedName>
</protein>
<dbReference type="InParanoid" id="A0A6P6XSD9"/>
<dbReference type="GO" id="GO:0046900">
    <property type="term" value="P:tetrahydrofolylpolyglutamate metabolic process"/>
    <property type="evidence" value="ECO:0007669"/>
    <property type="project" value="TreeGrafter"/>
</dbReference>
<comment type="similarity">
    <text evidence="2">Belongs to the peptidase C26 family.</text>
</comment>
<feature type="transmembrane region" description="Helical" evidence="9">
    <location>
        <begin position="347"/>
        <end position="364"/>
    </location>
</feature>
<comment type="catalytic activity">
    <reaction evidence="8">
        <text>(6S)-5,6,7,8-tetrahydrofolyl-(gamma-L-Glu)(n) + (n-1) H2O = (6S)-5,6,7,8-tetrahydrofolate + (n-1) L-glutamate</text>
        <dbReference type="Rhea" id="RHEA:56784"/>
        <dbReference type="Rhea" id="RHEA-COMP:14738"/>
        <dbReference type="ChEBI" id="CHEBI:15377"/>
        <dbReference type="ChEBI" id="CHEBI:29985"/>
        <dbReference type="ChEBI" id="CHEBI:57453"/>
        <dbReference type="ChEBI" id="CHEBI:141005"/>
        <dbReference type="EC" id="3.4.19.9"/>
    </reaction>
</comment>
<dbReference type="PROSITE" id="PS51275">
    <property type="entry name" value="PEPTIDASE_C26_GGH"/>
    <property type="match status" value="1"/>
</dbReference>
<dbReference type="AlphaFoldDB" id="A0A6P6XSD9"/>
<feature type="signal peptide" evidence="10">
    <location>
        <begin position="1"/>
        <end position="18"/>
    </location>
</feature>
<evidence type="ECO:0000256" key="8">
    <source>
        <dbReference type="PROSITE-ProRule" id="PRU00607"/>
    </source>
</evidence>
<accession>A0A6P6XSD9</accession>
<keyword evidence="5 10" id="KW-0732">Signal</keyword>
<reference evidence="12" key="1">
    <citation type="submission" date="2025-08" db="UniProtKB">
        <authorList>
            <consortium name="RefSeq"/>
        </authorList>
    </citation>
    <scope>IDENTIFICATION</scope>
    <source>
        <strain evidence="12">Airmid</strain>
    </source>
</reference>